<dbReference type="GO" id="GO:0017038">
    <property type="term" value="P:protein import"/>
    <property type="evidence" value="ECO:0007669"/>
    <property type="project" value="TreeGrafter"/>
</dbReference>
<dbReference type="InterPro" id="IPR050790">
    <property type="entry name" value="ExbB/TolQ_transport"/>
</dbReference>
<keyword evidence="5 7" id="KW-0472">Membrane</keyword>
<dbReference type="PANTHER" id="PTHR30625">
    <property type="entry name" value="PROTEIN TOLQ"/>
    <property type="match status" value="1"/>
</dbReference>
<keyword evidence="2" id="KW-1003">Cell membrane</keyword>
<proteinExistence type="inferred from homology"/>
<feature type="transmembrane region" description="Helical" evidence="7">
    <location>
        <begin position="126"/>
        <end position="151"/>
    </location>
</feature>
<dbReference type="Proteomes" id="UP000198651">
    <property type="component" value="Chromosome I"/>
</dbReference>
<evidence type="ECO:0000256" key="2">
    <source>
        <dbReference type="ARBA" id="ARBA00022475"/>
    </source>
</evidence>
<name>A0A0S4M1Z5_9BURK</name>
<feature type="domain" description="MotA/TolQ/ExbB proton channel" evidence="8">
    <location>
        <begin position="105"/>
        <end position="202"/>
    </location>
</feature>
<evidence type="ECO:0000256" key="4">
    <source>
        <dbReference type="ARBA" id="ARBA00022989"/>
    </source>
</evidence>
<dbReference type="EMBL" id="LN906597">
    <property type="protein sequence ID" value="CUT17307.1"/>
    <property type="molecule type" value="Genomic_DNA"/>
</dbReference>
<evidence type="ECO:0000256" key="5">
    <source>
        <dbReference type="ARBA" id="ARBA00023136"/>
    </source>
</evidence>
<keyword evidence="10" id="KW-1185">Reference proteome</keyword>
<protein>
    <submittedName>
        <fullName evidence="9">Putative proton translocator, TolQ family</fullName>
    </submittedName>
</protein>
<feature type="transmembrane region" description="Helical" evidence="7">
    <location>
        <begin position="171"/>
        <end position="188"/>
    </location>
</feature>
<dbReference type="OrthoDB" id="9805133at2"/>
<evidence type="ECO:0000256" key="3">
    <source>
        <dbReference type="ARBA" id="ARBA00022692"/>
    </source>
</evidence>
<dbReference type="GO" id="GO:0005886">
    <property type="term" value="C:plasma membrane"/>
    <property type="evidence" value="ECO:0007669"/>
    <property type="project" value="UniProtKB-SubCell"/>
</dbReference>
<sequence>MSIIEVLKSATWITKSILFILLVLSVASWAVMFSEYVVLRRLSSHVLAINNLVKSCSSIQQVNSYLRQHVLISVFVDIIEKSESICRKAIASKRSFLPSEIMVPVHRCADDAVSSYVNTIGSHINYLSIIGAISPYIGLLGTIWGIVSAFQGFSDLSRVTLSQVAPDISEALVSTAASLLVAIPAVVAHSRMNLMLDELVQAICDFKECFLLHLHMHLISGEEICWKDQTEETLLRH</sequence>
<evidence type="ECO:0000259" key="8">
    <source>
        <dbReference type="Pfam" id="PF01618"/>
    </source>
</evidence>
<keyword evidence="3 7" id="KW-0812">Transmembrane</keyword>
<keyword evidence="6" id="KW-0813">Transport</keyword>
<feature type="transmembrane region" description="Helical" evidence="7">
    <location>
        <begin position="12"/>
        <end position="33"/>
    </location>
</feature>
<organism evidence="9 10">
    <name type="scientific">Candidatus Ichthyocystis hellenicum</name>
    <dbReference type="NCBI Taxonomy" id="1561003"/>
    <lineage>
        <taxon>Bacteria</taxon>
        <taxon>Pseudomonadati</taxon>
        <taxon>Pseudomonadota</taxon>
        <taxon>Betaproteobacteria</taxon>
        <taxon>Burkholderiales</taxon>
        <taxon>Candidatus Ichthyocystis</taxon>
    </lineage>
</organism>
<keyword evidence="6" id="KW-0653">Protein transport</keyword>
<reference evidence="10" key="1">
    <citation type="submission" date="2015-11" db="EMBL/GenBank/DDBJ databases">
        <authorList>
            <person name="Seth-Smith H.M.B."/>
        </authorList>
    </citation>
    <scope>NUCLEOTIDE SEQUENCE [LARGE SCALE GENOMIC DNA]</scope>
    <source>
        <strain evidence="10">2013Ark11</strain>
    </source>
</reference>
<accession>A0A0S4M1Z5</accession>
<evidence type="ECO:0000313" key="9">
    <source>
        <dbReference type="EMBL" id="CUT17307.1"/>
    </source>
</evidence>
<comment type="subcellular location">
    <subcellularLocation>
        <location evidence="1">Cell membrane</location>
        <topology evidence="1">Multi-pass membrane protein</topology>
    </subcellularLocation>
    <subcellularLocation>
        <location evidence="6">Membrane</location>
        <topology evidence="6">Multi-pass membrane protein</topology>
    </subcellularLocation>
</comment>
<dbReference type="Pfam" id="PF01618">
    <property type="entry name" value="MotA_ExbB"/>
    <property type="match status" value="1"/>
</dbReference>
<dbReference type="PANTHER" id="PTHR30625:SF3">
    <property type="entry name" value="TOL-PAL SYSTEM PROTEIN TOLQ"/>
    <property type="match status" value="1"/>
</dbReference>
<dbReference type="AlphaFoldDB" id="A0A0S4M1Z5"/>
<keyword evidence="4 7" id="KW-1133">Transmembrane helix</keyword>
<evidence type="ECO:0000256" key="7">
    <source>
        <dbReference type="SAM" id="Phobius"/>
    </source>
</evidence>
<dbReference type="STRING" id="1561003.Ark11_0458"/>
<dbReference type="InterPro" id="IPR002898">
    <property type="entry name" value="MotA_ExbB_proton_chnl"/>
</dbReference>
<evidence type="ECO:0000256" key="6">
    <source>
        <dbReference type="RuleBase" id="RU004057"/>
    </source>
</evidence>
<dbReference type="RefSeq" id="WP_092342044.1">
    <property type="nucleotide sequence ID" value="NZ_FLSL01000103.1"/>
</dbReference>
<comment type="similarity">
    <text evidence="6">Belongs to the exbB/tolQ family.</text>
</comment>
<gene>
    <name evidence="9" type="ORF">Ark11_0458</name>
</gene>
<evidence type="ECO:0000313" key="10">
    <source>
        <dbReference type="Proteomes" id="UP000198651"/>
    </source>
</evidence>
<evidence type="ECO:0000256" key="1">
    <source>
        <dbReference type="ARBA" id="ARBA00004651"/>
    </source>
</evidence>